<dbReference type="Gene3D" id="1.20.5.4130">
    <property type="match status" value="1"/>
</dbReference>
<evidence type="ECO:0000313" key="6">
    <source>
        <dbReference type="Proteomes" id="UP000265520"/>
    </source>
</evidence>
<feature type="non-terminal residue" evidence="5">
    <location>
        <position position="90"/>
    </location>
</feature>
<protein>
    <submittedName>
        <fullName evidence="5">NB-ARC domain disease resistance protein</fullName>
    </submittedName>
</protein>
<organism evidence="5 6">
    <name type="scientific">Trifolium medium</name>
    <dbReference type="NCBI Taxonomy" id="97028"/>
    <lineage>
        <taxon>Eukaryota</taxon>
        <taxon>Viridiplantae</taxon>
        <taxon>Streptophyta</taxon>
        <taxon>Embryophyta</taxon>
        <taxon>Tracheophyta</taxon>
        <taxon>Spermatophyta</taxon>
        <taxon>Magnoliopsida</taxon>
        <taxon>eudicotyledons</taxon>
        <taxon>Gunneridae</taxon>
        <taxon>Pentapetalae</taxon>
        <taxon>rosids</taxon>
        <taxon>fabids</taxon>
        <taxon>Fabales</taxon>
        <taxon>Fabaceae</taxon>
        <taxon>Papilionoideae</taxon>
        <taxon>50 kb inversion clade</taxon>
        <taxon>NPAAA clade</taxon>
        <taxon>Hologalegina</taxon>
        <taxon>IRL clade</taxon>
        <taxon>Trifolieae</taxon>
        <taxon>Trifolium</taxon>
    </lineage>
</organism>
<keyword evidence="2" id="KW-0547">Nucleotide-binding</keyword>
<proteinExistence type="predicted"/>
<name>A0A392RM02_9FABA</name>
<reference evidence="5 6" key="1">
    <citation type="journal article" date="2018" name="Front. Plant Sci.">
        <title>Red Clover (Trifolium pratense) and Zigzag Clover (T. medium) - A Picture of Genomic Similarities and Differences.</title>
        <authorList>
            <person name="Dluhosova J."/>
            <person name="Istvanek J."/>
            <person name="Nedelnik J."/>
            <person name="Repkova J."/>
        </authorList>
    </citation>
    <scope>NUCLEOTIDE SEQUENCE [LARGE SCALE GENOMIC DNA]</scope>
    <source>
        <strain evidence="6">cv. 10/8</strain>
        <tissue evidence="5">Leaf</tissue>
    </source>
</reference>
<keyword evidence="6" id="KW-1185">Reference proteome</keyword>
<evidence type="ECO:0000256" key="2">
    <source>
        <dbReference type="ARBA" id="ARBA00022741"/>
    </source>
</evidence>
<evidence type="ECO:0000313" key="5">
    <source>
        <dbReference type="EMBL" id="MCI36575.1"/>
    </source>
</evidence>
<keyword evidence="3" id="KW-0611">Plant defense</keyword>
<sequence>MKHEIETIEEFIHQADKMADAEGDDSTDGTREKIKQLIEASFRIQDVIDEYITCEEQQLLDPGCAAGASDYVKTKILRLQIAHNIHNIQS</sequence>
<dbReference type="InterPro" id="IPR041118">
    <property type="entry name" value="Rx_N"/>
</dbReference>
<dbReference type="GO" id="GO:0000166">
    <property type="term" value="F:nucleotide binding"/>
    <property type="evidence" value="ECO:0007669"/>
    <property type="project" value="UniProtKB-KW"/>
</dbReference>
<evidence type="ECO:0000259" key="4">
    <source>
        <dbReference type="Pfam" id="PF18052"/>
    </source>
</evidence>
<keyword evidence="1" id="KW-0677">Repeat</keyword>
<dbReference type="AlphaFoldDB" id="A0A392RM02"/>
<dbReference type="Pfam" id="PF18052">
    <property type="entry name" value="Rx_N"/>
    <property type="match status" value="1"/>
</dbReference>
<dbReference type="EMBL" id="LXQA010235125">
    <property type="protein sequence ID" value="MCI36575.1"/>
    <property type="molecule type" value="Genomic_DNA"/>
</dbReference>
<accession>A0A392RM02</accession>
<dbReference type="Proteomes" id="UP000265520">
    <property type="component" value="Unassembled WGS sequence"/>
</dbReference>
<comment type="caution">
    <text evidence="5">The sequence shown here is derived from an EMBL/GenBank/DDBJ whole genome shotgun (WGS) entry which is preliminary data.</text>
</comment>
<feature type="domain" description="Disease resistance N-terminal" evidence="4">
    <location>
        <begin position="1"/>
        <end position="59"/>
    </location>
</feature>
<dbReference type="GO" id="GO:0006952">
    <property type="term" value="P:defense response"/>
    <property type="evidence" value="ECO:0007669"/>
    <property type="project" value="UniProtKB-KW"/>
</dbReference>
<evidence type="ECO:0000256" key="3">
    <source>
        <dbReference type="ARBA" id="ARBA00022821"/>
    </source>
</evidence>
<evidence type="ECO:0000256" key="1">
    <source>
        <dbReference type="ARBA" id="ARBA00022737"/>
    </source>
</evidence>